<evidence type="ECO:0000313" key="1">
    <source>
        <dbReference type="EMBL" id="PBJ92248.1"/>
    </source>
</evidence>
<comment type="caution">
    <text evidence="1">The sequence shown here is derived from an EMBL/GenBank/DDBJ whole genome shotgun (WGS) entry which is preliminary data.</text>
</comment>
<evidence type="ECO:0000313" key="2">
    <source>
        <dbReference type="Proteomes" id="UP000218102"/>
    </source>
</evidence>
<dbReference type="Pfam" id="PF26211">
    <property type="entry name" value="Phage_phiTE_072"/>
    <property type="match status" value="1"/>
</dbReference>
<reference evidence="1 2" key="1">
    <citation type="submission" date="2017-09" db="EMBL/GenBank/DDBJ databases">
        <authorList>
            <person name="Ehlers B."/>
            <person name="Leendertz F.H."/>
        </authorList>
    </citation>
    <scope>NUCLEOTIDE SEQUENCE [LARGE SCALE GENOMIC DNA]</scope>
    <source>
        <strain evidence="1 2">DJ-1</strain>
    </source>
</reference>
<gene>
    <name evidence="1" type="ORF">CMV24_28225</name>
</gene>
<accession>A0A2A3LWM9</accession>
<dbReference type="RefSeq" id="WP_054894515.1">
    <property type="nucleotide sequence ID" value="NZ_NTME01000057.1"/>
</dbReference>
<proteinExistence type="predicted"/>
<sequence length="215" mass="23827">MGVDQSTDGSSATSLAVERSVVTKLVITGGVNLDPITVFLEDLGCRVSPRDDGQDSVSCQGNLTVRCAGESWTSYWGGMGSRTVTEFVAKCSDEYILNCLSRGLSSTRFSAKALKQLSARCIIDRRRERSGTDWELGYLDAEEARSLYGRLDELRDVESLRDCWSHSELLSLLFGDEWHYPVDRATEPNPDYMYLLRIVQAVQQALTQPVEVAAA</sequence>
<protein>
    <submittedName>
        <fullName evidence="1">Uncharacterized protein</fullName>
    </submittedName>
</protein>
<dbReference type="Proteomes" id="UP000218102">
    <property type="component" value="Unassembled WGS sequence"/>
</dbReference>
<dbReference type="AlphaFoldDB" id="A0A2A3LWM9"/>
<name>A0A2A3LWM9_PSEDL</name>
<organism evidence="1 2">
    <name type="scientific">Pseudomonas plecoglossicida</name>
    <dbReference type="NCBI Taxonomy" id="70775"/>
    <lineage>
        <taxon>Bacteria</taxon>
        <taxon>Pseudomonadati</taxon>
        <taxon>Pseudomonadota</taxon>
        <taxon>Gammaproteobacteria</taxon>
        <taxon>Pseudomonadales</taxon>
        <taxon>Pseudomonadaceae</taxon>
        <taxon>Pseudomonas</taxon>
    </lineage>
</organism>
<dbReference type="EMBL" id="NTME01000057">
    <property type="protein sequence ID" value="PBJ92248.1"/>
    <property type="molecule type" value="Genomic_DNA"/>
</dbReference>
<dbReference type="InterPro" id="IPR058701">
    <property type="entry name" value="PhiTE_072-like"/>
</dbReference>